<name>A0A8J3MS98_9CHLR</name>
<protein>
    <submittedName>
        <fullName evidence="1">Uncharacterized protein</fullName>
    </submittedName>
</protein>
<evidence type="ECO:0000313" key="2">
    <source>
        <dbReference type="Proteomes" id="UP000612362"/>
    </source>
</evidence>
<dbReference type="AlphaFoldDB" id="A0A8J3MS98"/>
<accession>A0A8J3MS98</accession>
<sequence>MNNSQGFAYTHDGARLHHYQRTILARLPMVAREVEHFDELLQWLGEALVQYFHIQVTQFWIGHQHTTTRQFYLELRMMVFQNPYLSQEIVVNTSIAGTVERMIIERRGIMPQAVNLFFPQPQAELLKLHNLGYWSCYFLNHNALTPPQRVKAI</sequence>
<organism evidence="1 2">
    <name type="scientific">Ktedonospora formicarum</name>
    <dbReference type="NCBI Taxonomy" id="2778364"/>
    <lineage>
        <taxon>Bacteria</taxon>
        <taxon>Bacillati</taxon>
        <taxon>Chloroflexota</taxon>
        <taxon>Ktedonobacteria</taxon>
        <taxon>Ktedonobacterales</taxon>
        <taxon>Ktedonobacteraceae</taxon>
        <taxon>Ktedonospora</taxon>
    </lineage>
</organism>
<dbReference type="EMBL" id="BNJF01000001">
    <property type="protein sequence ID" value="GHO43115.1"/>
    <property type="molecule type" value="Genomic_DNA"/>
</dbReference>
<keyword evidence="2" id="KW-1185">Reference proteome</keyword>
<evidence type="ECO:0000313" key="1">
    <source>
        <dbReference type="EMBL" id="GHO43115.1"/>
    </source>
</evidence>
<reference evidence="1" key="1">
    <citation type="submission" date="2020-10" db="EMBL/GenBank/DDBJ databases">
        <title>Taxonomic study of unclassified bacteria belonging to the class Ktedonobacteria.</title>
        <authorList>
            <person name="Yabe S."/>
            <person name="Wang C.M."/>
            <person name="Zheng Y."/>
            <person name="Sakai Y."/>
            <person name="Cavaletti L."/>
            <person name="Monciardini P."/>
            <person name="Donadio S."/>
        </authorList>
    </citation>
    <scope>NUCLEOTIDE SEQUENCE</scope>
    <source>
        <strain evidence="1">SOSP1-1</strain>
    </source>
</reference>
<gene>
    <name evidence="1" type="ORF">KSX_12780</name>
</gene>
<comment type="caution">
    <text evidence="1">The sequence shown here is derived from an EMBL/GenBank/DDBJ whole genome shotgun (WGS) entry which is preliminary data.</text>
</comment>
<proteinExistence type="predicted"/>
<dbReference type="Proteomes" id="UP000612362">
    <property type="component" value="Unassembled WGS sequence"/>
</dbReference>
<dbReference type="RefSeq" id="WP_220192602.1">
    <property type="nucleotide sequence ID" value="NZ_BNJF01000001.1"/>
</dbReference>